<reference evidence="1" key="1">
    <citation type="submission" date="2017-07" db="EMBL/GenBank/DDBJ databases">
        <title>Taro Niue Genome Assembly and Annotation.</title>
        <authorList>
            <person name="Atibalentja N."/>
            <person name="Keating K."/>
            <person name="Fields C.J."/>
        </authorList>
    </citation>
    <scope>NUCLEOTIDE SEQUENCE</scope>
    <source>
        <strain evidence="1">Niue_2</strain>
        <tissue evidence="1">Leaf</tissue>
    </source>
</reference>
<proteinExistence type="predicted"/>
<dbReference type="AlphaFoldDB" id="A0A843W9G1"/>
<name>A0A843W9G1_COLES</name>
<evidence type="ECO:0000313" key="2">
    <source>
        <dbReference type="Proteomes" id="UP000652761"/>
    </source>
</evidence>
<keyword evidence="2" id="KW-1185">Reference proteome</keyword>
<sequence>MAEQYIVALRLASLTPDCASPVTPGDPCSSLHTTPPPFCFDPATAAATAAPECGSRLRSSIPLPSRTKCGASQPYPHNEHVQACLVP</sequence>
<accession>A0A843W9G1</accession>
<organism evidence="1 2">
    <name type="scientific">Colocasia esculenta</name>
    <name type="common">Wild taro</name>
    <name type="synonym">Arum esculentum</name>
    <dbReference type="NCBI Taxonomy" id="4460"/>
    <lineage>
        <taxon>Eukaryota</taxon>
        <taxon>Viridiplantae</taxon>
        <taxon>Streptophyta</taxon>
        <taxon>Embryophyta</taxon>
        <taxon>Tracheophyta</taxon>
        <taxon>Spermatophyta</taxon>
        <taxon>Magnoliopsida</taxon>
        <taxon>Liliopsida</taxon>
        <taxon>Araceae</taxon>
        <taxon>Aroideae</taxon>
        <taxon>Colocasieae</taxon>
        <taxon>Colocasia</taxon>
    </lineage>
</organism>
<gene>
    <name evidence="1" type="ORF">Taro_035077</name>
</gene>
<comment type="caution">
    <text evidence="1">The sequence shown here is derived from an EMBL/GenBank/DDBJ whole genome shotgun (WGS) entry which is preliminary data.</text>
</comment>
<dbReference type="EMBL" id="NMUH01002834">
    <property type="protein sequence ID" value="MQM02311.1"/>
    <property type="molecule type" value="Genomic_DNA"/>
</dbReference>
<protein>
    <submittedName>
        <fullName evidence="1">Uncharacterized protein</fullName>
    </submittedName>
</protein>
<evidence type="ECO:0000313" key="1">
    <source>
        <dbReference type="EMBL" id="MQM02311.1"/>
    </source>
</evidence>
<dbReference type="Proteomes" id="UP000652761">
    <property type="component" value="Unassembled WGS sequence"/>
</dbReference>